<evidence type="ECO:0000256" key="6">
    <source>
        <dbReference type="RuleBase" id="RU366058"/>
    </source>
</evidence>
<feature type="domain" description="VTT" evidence="7">
    <location>
        <begin position="44"/>
        <end position="161"/>
    </location>
</feature>
<dbReference type="PANTHER" id="PTHR12677">
    <property type="entry name" value="GOLGI APPARATUS MEMBRANE PROTEIN TVP38-RELATED"/>
    <property type="match status" value="1"/>
</dbReference>
<evidence type="ECO:0000256" key="1">
    <source>
        <dbReference type="ARBA" id="ARBA00004651"/>
    </source>
</evidence>
<gene>
    <name evidence="8" type="ORF">J2Z69_001380</name>
</gene>
<name>A0ABS4JF73_9BACL</name>
<reference evidence="8 9" key="1">
    <citation type="submission" date="2021-03" db="EMBL/GenBank/DDBJ databases">
        <title>Genomic Encyclopedia of Type Strains, Phase IV (KMG-IV): sequencing the most valuable type-strain genomes for metagenomic binning, comparative biology and taxonomic classification.</title>
        <authorList>
            <person name="Goeker M."/>
        </authorList>
    </citation>
    <scope>NUCLEOTIDE SEQUENCE [LARGE SCALE GENOMIC DNA]</scope>
    <source>
        <strain evidence="8 9">DSM 26806</strain>
    </source>
</reference>
<dbReference type="RefSeq" id="WP_209860326.1">
    <property type="nucleotide sequence ID" value="NZ_JAGGLD010000001.1"/>
</dbReference>
<feature type="transmembrane region" description="Helical" evidence="6">
    <location>
        <begin position="109"/>
        <end position="129"/>
    </location>
</feature>
<comment type="similarity">
    <text evidence="6">Belongs to the TVP38/TMEM64 family.</text>
</comment>
<dbReference type="PANTHER" id="PTHR12677:SF55">
    <property type="entry name" value="UNDECAPRENYL PHOSPHATE TRANSPORTER SAOUHSC_00901-RELATED"/>
    <property type="match status" value="1"/>
</dbReference>
<accession>A0ABS4JF73</accession>
<feature type="transmembrane region" description="Helical" evidence="6">
    <location>
        <begin position="39"/>
        <end position="59"/>
    </location>
</feature>
<dbReference type="Pfam" id="PF09335">
    <property type="entry name" value="VTT_dom"/>
    <property type="match status" value="1"/>
</dbReference>
<keyword evidence="4 6" id="KW-1133">Transmembrane helix</keyword>
<comment type="caution">
    <text evidence="8">The sequence shown here is derived from an EMBL/GenBank/DDBJ whole genome shotgun (WGS) entry which is preliminary data.</text>
</comment>
<evidence type="ECO:0000256" key="3">
    <source>
        <dbReference type="ARBA" id="ARBA00022692"/>
    </source>
</evidence>
<comment type="subcellular location">
    <subcellularLocation>
        <location evidence="1 6">Cell membrane</location>
        <topology evidence="1 6">Multi-pass membrane protein</topology>
    </subcellularLocation>
</comment>
<organism evidence="8 9">
    <name type="scientific">Paenibacillus shirakamiensis</name>
    <dbReference type="NCBI Taxonomy" id="1265935"/>
    <lineage>
        <taxon>Bacteria</taxon>
        <taxon>Bacillati</taxon>
        <taxon>Bacillota</taxon>
        <taxon>Bacilli</taxon>
        <taxon>Bacillales</taxon>
        <taxon>Paenibacillaceae</taxon>
        <taxon>Paenibacillus</taxon>
    </lineage>
</organism>
<keyword evidence="5 6" id="KW-0472">Membrane</keyword>
<feature type="transmembrane region" description="Helical" evidence="6">
    <location>
        <begin position="141"/>
        <end position="161"/>
    </location>
</feature>
<proteinExistence type="inferred from homology"/>
<evidence type="ECO:0000256" key="4">
    <source>
        <dbReference type="ARBA" id="ARBA00022989"/>
    </source>
</evidence>
<evidence type="ECO:0000256" key="2">
    <source>
        <dbReference type="ARBA" id="ARBA00022475"/>
    </source>
</evidence>
<keyword evidence="9" id="KW-1185">Reference proteome</keyword>
<dbReference type="Proteomes" id="UP001519288">
    <property type="component" value="Unassembled WGS sequence"/>
</dbReference>
<protein>
    <recommendedName>
        <fullName evidence="6">TVP38/TMEM64 family membrane protein</fullName>
    </recommendedName>
</protein>
<evidence type="ECO:0000256" key="5">
    <source>
        <dbReference type="ARBA" id="ARBA00023136"/>
    </source>
</evidence>
<feature type="transmembrane region" description="Helical" evidence="6">
    <location>
        <begin position="173"/>
        <end position="190"/>
    </location>
</feature>
<keyword evidence="3 6" id="KW-0812">Transmembrane</keyword>
<dbReference type="EMBL" id="JAGGLD010000001">
    <property type="protein sequence ID" value="MBP2000361.1"/>
    <property type="molecule type" value="Genomic_DNA"/>
</dbReference>
<evidence type="ECO:0000313" key="8">
    <source>
        <dbReference type="EMBL" id="MBP2000361.1"/>
    </source>
</evidence>
<evidence type="ECO:0000259" key="7">
    <source>
        <dbReference type="Pfam" id="PF09335"/>
    </source>
</evidence>
<dbReference type="InterPro" id="IPR032816">
    <property type="entry name" value="VTT_dom"/>
</dbReference>
<sequence>MIISDILSYITEDNLKLWLERFRALGPLPAIILPFLKSFVPPLPTLLIIGVNAAVYGLWLGFLYSWLGIVAGCVATFLIVRKIGHLPFLTRMSQKPKVERTRLWIQRNGFSYVFLLSLFPVGPFVIINIAGALSGMRLRTYLFAILVGKGIMCFTISWIGADVSKYLDHPLQILYIVLFVAVSLLITKRIEAWFTVRNQMTRVEEA</sequence>
<evidence type="ECO:0000313" key="9">
    <source>
        <dbReference type="Proteomes" id="UP001519288"/>
    </source>
</evidence>
<feature type="transmembrane region" description="Helical" evidence="6">
    <location>
        <begin position="66"/>
        <end position="89"/>
    </location>
</feature>
<keyword evidence="2 6" id="KW-1003">Cell membrane</keyword>
<dbReference type="InterPro" id="IPR015414">
    <property type="entry name" value="TMEM64"/>
</dbReference>